<gene>
    <name evidence="2" type="ORF">A3D03_00900</name>
</gene>
<evidence type="ECO:0000313" key="3">
    <source>
        <dbReference type="Proteomes" id="UP000177092"/>
    </source>
</evidence>
<feature type="transmembrane region" description="Helical" evidence="1">
    <location>
        <begin position="216"/>
        <end position="235"/>
    </location>
</feature>
<feature type="transmembrane region" description="Helical" evidence="1">
    <location>
        <begin position="126"/>
        <end position="143"/>
    </location>
</feature>
<dbReference type="AlphaFoldDB" id="A0A1F6A7W0"/>
<dbReference type="EMBL" id="MFJN01000044">
    <property type="protein sequence ID" value="OGG20562.1"/>
    <property type="molecule type" value="Genomic_DNA"/>
</dbReference>
<feature type="transmembrane region" description="Helical" evidence="1">
    <location>
        <begin position="16"/>
        <end position="38"/>
    </location>
</feature>
<feature type="transmembrane region" description="Helical" evidence="1">
    <location>
        <begin position="247"/>
        <end position="266"/>
    </location>
</feature>
<feature type="transmembrane region" description="Helical" evidence="1">
    <location>
        <begin position="376"/>
        <end position="393"/>
    </location>
</feature>
<feature type="transmembrane region" description="Helical" evidence="1">
    <location>
        <begin position="181"/>
        <end position="204"/>
    </location>
</feature>
<keyword evidence="1" id="KW-0472">Membrane</keyword>
<feature type="transmembrane region" description="Helical" evidence="1">
    <location>
        <begin position="272"/>
        <end position="290"/>
    </location>
</feature>
<accession>A0A1F6A7W0</accession>
<sequence>MKQKTTAPIFMKLKPALFWIVTFLPLIILTILIFKYYVGVPFWDEWDFVGLLQKSYLSKVNFSDFSSYHNEHRPFFPRLILLGLAYLTGYRILPELILNLLLAIGIFISLFYLFKLIFSAFRIKNYLQFVPVISLVVFSLTQWENWLWGWQVQIFLNLFTVVTGLKILSLRKIKSSNLLKGMFLGIVATFSFANGLIYWIIGLIILKFKKQKNKNIILIFWSAFSILVFFLYTHLSPGSEALKANFSVQNIFLLTIYIFAFIGAPLVSMNGAGALVAGLTGVLFFIYLIIIARKLLLQKITLFMPIIALSSYSLMSAFLTSLGRYRLGLLQAISSRYVSFSNLFWLSLLAILFIIKENTFLSQRKQGKKTVKMAKILYFLIILAIFINSILRSRNFSKQYHYLAPARGALINGENDEMLGRLYHNIEELKLKREFLKKYKLNVF</sequence>
<feature type="transmembrane region" description="Helical" evidence="1">
    <location>
        <begin position="96"/>
        <end position="114"/>
    </location>
</feature>
<name>A0A1F6A7W0_9BACT</name>
<comment type="caution">
    <text evidence="2">The sequence shown here is derived from an EMBL/GenBank/DDBJ whole genome shotgun (WGS) entry which is preliminary data.</text>
</comment>
<keyword evidence="1" id="KW-1133">Transmembrane helix</keyword>
<feature type="transmembrane region" description="Helical" evidence="1">
    <location>
        <begin position="302"/>
        <end position="325"/>
    </location>
</feature>
<proteinExistence type="predicted"/>
<organism evidence="2 3">
    <name type="scientific">Candidatus Gottesmanbacteria bacterium RIFCSPHIGHO2_02_FULL_40_13</name>
    <dbReference type="NCBI Taxonomy" id="1798384"/>
    <lineage>
        <taxon>Bacteria</taxon>
        <taxon>Candidatus Gottesmaniibacteriota</taxon>
    </lineage>
</organism>
<keyword evidence="1" id="KW-0812">Transmembrane</keyword>
<evidence type="ECO:0000313" key="2">
    <source>
        <dbReference type="EMBL" id="OGG20562.1"/>
    </source>
</evidence>
<dbReference type="STRING" id="1798384.A3D03_00900"/>
<dbReference type="Proteomes" id="UP000177092">
    <property type="component" value="Unassembled WGS sequence"/>
</dbReference>
<reference evidence="2 3" key="1">
    <citation type="journal article" date="2016" name="Nat. Commun.">
        <title>Thousands of microbial genomes shed light on interconnected biogeochemical processes in an aquifer system.</title>
        <authorList>
            <person name="Anantharaman K."/>
            <person name="Brown C.T."/>
            <person name="Hug L.A."/>
            <person name="Sharon I."/>
            <person name="Castelle C.J."/>
            <person name="Probst A.J."/>
            <person name="Thomas B.C."/>
            <person name="Singh A."/>
            <person name="Wilkins M.J."/>
            <person name="Karaoz U."/>
            <person name="Brodie E.L."/>
            <person name="Williams K.H."/>
            <person name="Hubbard S.S."/>
            <person name="Banfield J.F."/>
        </authorList>
    </citation>
    <scope>NUCLEOTIDE SEQUENCE [LARGE SCALE GENOMIC DNA]</scope>
</reference>
<evidence type="ECO:0008006" key="4">
    <source>
        <dbReference type="Google" id="ProtNLM"/>
    </source>
</evidence>
<evidence type="ECO:0000256" key="1">
    <source>
        <dbReference type="SAM" id="Phobius"/>
    </source>
</evidence>
<protein>
    <recommendedName>
        <fullName evidence="4">Glycosyltransferase RgtA/B/C/D-like domain-containing protein</fullName>
    </recommendedName>
</protein>
<feature type="transmembrane region" description="Helical" evidence="1">
    <location>
        <begin position="337"/>
        <end position="355"/>
    </location>
</feature>
<feature type="transmembrane region" description="Helical" evidence="1">
    <location>
        <begin position="149"/>
        <end position="169"/>
    </location>
</feature>